<name>A0A1B0BZB4_9MUSC</name>
<dbReference type="InterPro" id="IPR018114">
    <property type="entry name" value="TRYPSIN_HIS"/>
</dbReference>
<keyword evidence="7 10" id="KW-0720">Serine protease</keyword>
<evidence type="ECO:0000256" key="9">
    <source>
        <dbReference type="ARBA" id="ARBA00023157"/>
    </source>
</evidence>
<evidence type="ECO:0000313" key="13">
    <source>
        <dbReference type="EnsemblMetazoa" id="GPPI044962-PA"/>
    </source>
</evidence>
<dbReference type="GO" id="GO:0006508">
    <property type="term" value="P:proteolysis"/>
    <property type="evidence" value="ECO:0007669"/>
    <property type="project" value="UniProtKB-KW"/>
</dbReference>
<feature type="chain" id="PRO_5008405255" description="Peptidase S1 domain-containing protein" evidence="11">
    <location>
        <begin position="28"/>
        <end position="316"/>
    </location>
</feature>
<dbReference type="Proteomes" id="UP000092460">
    <property type="component" value="Unassembled WGS sequence"/>
</dbReference>
<evidence type="ECO:0000256" key="7">
    <source>
        <dbReference type="ARBA" id="ARBA00022825"/>
    </source>
</evidence>
<keyword evidence="3" id="KW-0964">Secreted</keyword>
<protein>
    <recommendedName>
        <fullName evidence="12">Peptidase S1 domain-containing protein</fullName>
    </recommendedName>
</protein>
<feature type="domain" description="Peptidase S1" evidence="12">
    <location>
        <begin position="59"/>
        <end position="302"/>
    </location>
</feature>
<evidence type="ECO:0000256" key="6">
    <source>
        <dbReference type="ARBA" id="ARBA00022801"/>
    </source>
</evidence>
<dbReference type="EMBL" id="JXJN01023076">
    <property type="status" value="NOT_ANNOTATED_CDS"/>
    <property type="molecule type" value="Genomic_DNA"/>
</dbReference>
<evidence type="ECO:0000313" key="14">
    <source>
        <dbReference type="Proteomes" id="UP000092460"/>
    </source>
</evidence>
<dbReference type="PANTHER" id="PTHR24252">
    <property type="entry name" value="ACROSIN-RELATED"/>
    <property type="match status" value="1"/>
</dbReference>
<dbReference type="PROSITE" id="PS00135">
    <property type="entry name" value="TRYPSIN_SER"/>
    <property type="match status" value="1"/>
</dbReference>
<reference evidence="13" key="2">
    <citation type="submission" date="2020-05" db="UniProtKB">
        <authorList>
            <consortium name="EnsemblMetazoa"/>
        </authorList>
    </citation>
    <scope>IDENTIFICATION</scope>
    <source>
        <strain evidence="13">IAEA</strain>
    </source>
</reference>
<comment type="subcellular location">
    <subcellularLocation>
        <location evidence="1">Secreted</location>
    </subcellularLocation>
</comment>
<dbReference type="InterPro" id="IPR009003">
    <property type="entry name" value="Peptidase_S1_PA"/>
</dbReference>
<evidence type="ECO:0000256" key="2">
    <source>
        <dbReference type="ARBA" id="ARBA00007664"/>
    </source>
</evidence>
<evidence type="ECO:0000256" key="8">
    <source>
        <dbReference type="ARBA" id="ARBA00023145"/>
    </source>
</evidence>
<dbReference type="PROSITE" id="PS00134">
    <property type="entry name" value="TRYPSIN_HIS"/>
    <property type="match status" value="1"/>
</dbReference>
<dbReference type="AlphaFoldDB" id="A0A1B0BZB4"/>
<dbReference type="InterPro" id="IPR001254">
    <property type="entry name" value="Trypsin_dom"/>
</dbReference>
<comment type="similarity">
    <text evidence="2">Belongs to the peptidase S1 family.</text>
</comment>
<proteinExistence type="inferred from homology"/>
<dbReference type="EnsemblMetazoa" id="GPPI044962-RA">
    <property type="protein sequence ID" value="GPPI044962-PA"/>
    <property type="gene ID" value="GPPI044962"/>
</dbReference>
<keyword evidence="14" id="KW-1185">Reference proteome</keyword>
<dbReference type="CDD" id="cd00190">
    <property type="entry name" value="Tryp_SPc"/>
    <property type="match status" value="1"/>
</dbReference>
<feature type="signal peptide" evidence="11">
    <location>
        <begin position="1"/>
        <end position="27"/>
    </location>
</feature>
<keyword evidence="4 10" id="KW-0645">Protease</keyword>
<dbReference type="InterPro" id="IPR043504">
    <property type="entry name" value="Peptidase_S1_PA_chymotrypsin"/>
</dbReference>
<evidence type="ECO:0000256" key="1">
    <source>
        <dbReference type="ARBA" id="ARBA00004613"/>
    </source>
</evidence>
<evidence type="ECO:0000256" key="5">
    <source>
        <dbReference type="ARBA" id="ARBA00022729"/>
    </source>
</evidence>
<dbReference type="SMART" id="SM00020">
    <property type="entry name" value="Tryp_SPc"/>
    <property type="match status" value="1"/>
</dbReference>
<dbReference type="Pfam" id="PF00089">
    <property type="entry name" value="Trypsin"/>
    <property type="match status" value="1"/>
</dbReference>
<accession>A0A1B0BZB4</accession>
<dbReference type="VEuPathDB" id="VectorBase:GPPI044962"/>
<dbReference type="FunFam" id="2.40.10.10:FF:000077">
    <property type="entry name" value="Predicted protein"/>
    <property type="match status" value="1"/>
</dbReference>
<keyword evidence="9" id="KW-1015">Disulfide bond</keyword>
<keyword evidence="8" id="KW-0865">Zymogen</keyword>
<dbReference type="GO" id="GO:0005576">
    <property type="term" value="C:extracellular region"/>
    <property type="evidence" value="ECO:0007669"/>
    <property type="project" value="UniProtKB-SubCell"/>
</dbReference>
<keyword evidence="6 10" id="KW-0378">Hydrolase</keyword>
<evidence type="ECO:0000256" key="11">
    <source>
        <dbReference type="SAM" id="SignalP"/>
    </source>
</evidence>
<sequence>MKCRKILKILSNFIAFIALSLQTLASANNITAPLIDAASVPSSSLSPLLSNQINYDGRIVGGSATSISNLPFTVSLQFDGTHICGGSILKPHIILTAAHCFQISNDASRYQIRAGSSSHRYGGQLRRVQRIIKHEAFNLNTLDNDVALGVLRQYLVYSSNVRSIQLPEKNEYLPPNSMCQVSGWGSTKENGALPSLLHTVTVPLINQDICVKNYKYFGEISKTMFCARYPQGGKDSCQGDSGGPLVYPVIKPNLSRKAIKTALANVKQFGIVSWGIGCAQKDYPGVYTNVTRLRVWIDAQIQHINNTNGIKGFARK</sequence>
<evidence type="ECO:0000256" key="4">
    <source>
        <dbReference type="ARBA" id="ARBA00022670"/>
    </source>
</evidence>
<dbReference type="InterPro" id="IPR033116">
    <property type="entry name" value="TRYPSIN_SER"/>
</dbReference>
<dbReference type="GO" id="GO:0004252">
    <property type="term" value="F:serine-type endopeptidase activity"/>
    <property type="evidence" value="ECO:0007669"/>
    <property type="project" value="InterPro"/>
</dbReference>
<dbReference type="PANTHER" id="PTHR24252:SF18">
    <property type="entry name" value="OVOCHYMASE 1"/>
    <property type="match status" value="1"/>
</dbReference>
<dbReference type="PROSITE" id="PS50240">
    <property type="entry name" value="TRYPSIN_DOM"/>
    <property type="match status" value="1"/>
</dbReference>
<dbReference type="PRINTS" id="PR00722">
    <property type="entry name" value="CHYMOTRYPSIN"/>
</dbReference>
<dbReference type="SUPFAM" id="SSF50494">
    <property type="entry name" value="Trypsin-like serine proteases"/>
    <property type="match status" value="1"/>
</dbReference>
<dbReference type="STRING" id="67801.A0A1B0BZB4"/>
<dbReference type="Gene3D" id="2.40.10.10">
    <property type="entry name" value="Trypsin-like serine proteases"/>
    <property type="match status" value="1"/>
</dbReference>
<organism evidence="13 14">
    <name type="scientific">Glossina palpalis gambiensis</name>
    <dbReference type="NCBI Taxonomy" id="67801"/>
    <lineage>
        <taxon>Eukaryota</taxon>
        <taxon>Metazoa</taxon>
        <taxon>Ecdysozoa</taxon>
        <taxon>Arthropoda</taxon>
        <taxon>Hexapoda</taxon>
        <taxon>Insecta</taxon>
        <taxon>Pterygota</taxon>
        <taxon>Neoptera</taxon>
        <taxon>Endopterygota</taxon>
        <taxon>Diptera</taxon>
        <taxon>Brachycera</taxon>
        <taxon>Muscomorpha</taxon>
        <taxon>Hippoboscoidea</taxon>
        <taxon>Glossinidae</taxon>
        <taxon>Glossina</taxon>
    </lineage>
</organism>
<evidence type="ECO:0000259" key="12">
    <source>
        <dbReference type="PROSITE" id="PS50240"/>
    </source>
</evidence>
<reference evidence="14" key="1">
    <citation type="submission" date="2015-01" db="EMBL/GenBank/DDBJ databases">
        <authorList>
            <person name="Aksoy S."/>
            <person name="Warren W."/>
            <person name="Wilson R.K."/>
        </authorList>
    </citation>
    <scope>NUCLEOTIDE SEQUENCE [LARGE SCALE GENOMIC DNA]</scope>
    <source>
        <strain evidence="14">IAEA</strain>
    </source>
</reference>
<keyword evidence="5 11" id="KW-0732">Signal</keyword>
<evidence type="ECO:0000256" key="10">
    <source>
        <dbReference type="RuleBase" id="RU363034"/>
    </source>
</evidence>
<dbReference type="InterPro" id="IPR001314">
    <property type="entry name" value="Peptidase_S1A"/>
</dbReference>
<evidence type="ECO:0000256" key="3">
    <source>
        <dbReference type="ARBA" id="ARBA00022525"/>
    </source>
</evidence>